<feature type="compositionally biased region" description="Polar residues" evidence="1">
    <location>
        <begin position="120"/>
        <end position="133"/>
    </location>
</feature>
<accession>A0A0D7B930</accession>
<feature type="compositionally biased region" description="Polar residues" evidence="1">
    <location>
        <begin position="77"/>
        <end position="87"/>
    </location>
</feature>
<feature type="region of interest" description="Disordered" evidence="1">
    <location>
        <begin position="31"/>
        <end position="182"/>
    </location>
</feature>
<evidence type="ECO:0000313" key="3">
    <source>
        <dbReference type="Proteomes" id="UP000054007"/>
    </source>
</evidence>
<dbReference type="AlphaFoldDB" id="A0A0D7B930"/>
<evidence type="ECO:0000313" key="2">
    <source>
        <dbReference type="EMBL" id="KIY66031.1"/>
    </source>
</evidence>
<reference evidence="2 3" key="1">
    <citation type="journal article" date="2015" name="Fungal Genet. Biol.">
        <title>Evolution of novel wood decay mechanisms in Agaricales revealed by the genome sequences of Fistulina hepatica and Cylindrobasidium torrendii.</title>
        <authorList>
            <person name="Floudas D."/>
            <person name="Held B.W."/>
            <person name="Riley R."/>
            <person name="Nagy L.G."/>
            <person name="Koehler G."/>
            <person name="Ransdell A.S."/>
            <person name="Younus H."/>
            <person name="Chow J."/>
            <person name="Chiniquy J."/>
            <person name="Lipzen A."/>
            <person name="Tritt A."/>
            <person name="Sun H."/>
            <person name="Haridas S."/>
            <person name="LaButti K."/>
            <person name="Ohm R.A."/>
            <person name="Kues U."/>
            <person name="Blanchette R.A."/>
            <person name="Grigoriev I.V."/>
            <person name="Minto R.E."/>
            <person name="Hibbett D.S."/>
        </authorList>
    </citation>
    <scope>NUCLEOTIDE SEQUENCE [LARGE SCALE GENOMIC DNA]</scope>
    <source>
        <strain evidence="2 3">FP15055 ss-10</strain>
    </source>
</reference>
<proteinExistence type="predicted"/>
<dbReference type="OrthoDB" id="5396103at2759"/>
<feature type="compositionally biased region" description="Basic and acidic residues" evidence="1">
    <location>
        <begin position="39"/>
        <end position="61"/>
    </location>
</feature>
<protein>
    <submittedName>
        <fullName evidence="2">Uncharacterized protein</fullName>
    </submittedName>
</protein>
<keyword evidence="3" id="KW-1185">Reference proteome</keyword>
<dbReference type="STRING" id="1314674.A0A0D7B930"/>
<organism evidence="2 3">
    <name type="scientific">Cylindrobasidium torrendii FP15055 ss-10</name>
    <dbReference type="NCBI Taxonomy" id="1314674"/>
    <lineage>
        <taxon>Eukaryota</taxon>
        <taxon>Fungi</taxon>
        <taxon>Dikarya</taxon>
        <taxon>Basidiomycota</taxon>
        <taxon>Agaricomycotina</taxon>
        <taxon>Agaricomycetes</taxon>
        <taxon>Agaricomycetidae</taxon>
        <taxon>Agaricales</taxon>
        <taxon>Marasmiineae</taxon>
        <taxon>Physalacriaceae</taxon>
        <taxon>Cylindrobasidium</taxon>
    </lineage>
</organism>
<dbReference type="EMBL" id="KN880568">
    <property type="protein sequence ID" value="KIY66031.1"/>
    <property type="molecule type" value="Genomic_DNA"/>
</dbReference>
<feature type="compositionally biased region" description="Basic and acidic residues" evidence="1">
    <location>
        <begin position="239"/>
        <end position="250"/>
    </location>
</feature>
<sequence>MNLLAEEAKPAESEVKSEAIFQRLLAAEVSSPLCSTPRTPHDRGRFPEEAVDDDHCVRDDSPSDDDDDDFEVQSDSLFRQPSNTQPISIAGQKRSFTGDEIPRSLTGSPCQMDVDAPSCSPRSIASSLSQWRSTPPPTTGAMRSTKRKFDDRYDPYPAKRRAVSPSMSYFRDGHPALGSPRGSRPIAIPISIPASVINSAASSPSMAGQFPRPMSVSSSPTLRSSMALASPILRPLMRAGRDRSRDRGEQDIECAGDAVGGLSLS</sequence>
<gene>
    <name evidence="2" type="ORF">CYLTODRAFT_431967</name>
</gene>
<evidence type="ECO:0000256" key="1">
    <source>
        <dbReference type="SAM" id="MobiDB-lite"/>
    </source>
</evidence>
<feature type="compositionally biased region" description="Polar residues" evidence="1">
    <location>
        <begin position="215"/>
        <end position="224"/>
    </location>
</feature>
<feature type="region of interest" description="Disordered" evidence="1">
    <location>
        <begin position="201"/>
        <end position="265"/>
    </location>
</feature>
<name>A0A0D7B930_9AGAR</name>
<dbReference type="Proteomes" id="UP000054007">
    <property type="component" value="Unassembled WGS sequence"/>
</dbReference>
<feature type="compositionally biased region" description="Acidic residues" evidence="1">
    <location>
        <begin position="62"/>
        <end position="72"/>
    </location>
</feature>